<organism evidence="2 3">
    <name type="scientific">Gemmobacter caeni</name>
    <dbReference type="NCBI Taxonomy" id="589035"/>
    <lineage>
        <taxon>Bacteria</taxon>
        <taxon>Pseudomonadati</taxon>
        <taxon>Pseudomonadota</taxon>
        <taxon>Alphaproteobacteria</taxon>
        <taxon>Rhodobacterales</taxon>
        <taxon>Paracoccaceae</taxon>
        <taxon>Gemmobacter</taxon>
    </lineage>
</organism>
<evidence type="ECO:0000256" key="1">
    <source>
        <dbReference type="SAM" id="Coils"/>
    </source>
</evidence>
<feature type="coiled-coil region" evidence="1">
    <location>
        <begin position="45"/>
        <end position="156"/>
    </location>
</feature>
<dbReference type="SUPFAM" id="SSF58113">
    <property type="entry name" value="Apolipoprotein A-I"/>
    <property type="match status" value="1"/>
</dbReference>
<accession>A0A2T6AXT3</accession>
<evidence type="ECO:0000313" key="2">
    <source>
        <dbReference type="EMBL" id="PTX48618.1"/>
    </source>
</evidence>
<dbReference type="EMBL" id="QBKP01000009">
    <property type="protein sequence ID" value="PTX48618.1"/>
    <property type="molecule type" value="Genomic_DNA"/>
</dbReference>
<proteinExistence type="predicted"/>
<evidence type="ECO:0000313" key="3">
    <source>
        <dbReference type="Proteomes" id="UP000244224"/>
    </source>
</evidence>
<keyword evidence="3" id="KW-1185">Reference proteome</keyword>
<keyword evidence="1" id="KW-0175">Coiled coil</keyword>
<gene>
    <name evidence="2" type="ORF">C8N34_109126</name>
</gene>
<sequence length="181" mass="19590">MNDLAELERRISAALTRIGAGIDRLGATPAEPTAATGAGPDTEELARLREQLEAERTTNAQLTARLRAVKARDNKAGAALEQRVAELTRQLDAQGLEAQRMKKNMIQLREALRMLREEAQERVEAHLINKAMLAELESLRSERAAEAAELAEILSEIGPIVRAAAGDEAASAEDTKEATDA</sequence>
<comment type="caution">
    <text evidence="2">The sequence shown here is derived from an EMBL/GenBank/DDBJ whole genome shotgun (WGS) entry which is preliminary data.</text>
</comment>
<dbReference type="RefSeq" id="WP_054303725.1">
    <property type="nucleotide sequence ID" value="NZ_QBKP01000009.1"/>
</dbReference>
<reference evidence="2 3" key="1">
    <citation type="submission" date="2018-04" db="EMBL/GenBank/DDBJ databases">
        <title>Genomic Encyclopedia of Archaeal and Bacterial Type Strains, Phase II (KMG-II): from individual species to whole genera.</title>
        <authorList>
            <person name="Goeker M."/>
        </authorList>
    </citation>
    <scope>NUCLEOTIDE SEQUENCE [LARGE SCALE GENOMIC DNA]</scope>
    <source>
        <strain evidence="2 3">DSM 21823</strain>
    </source>
</reference>
<dbReference type="AlphaFoldDB" id="A0A2T6AXT3"/>
<protein>
    <submittedName>
        <fullName evidence="2">Uncharacterized protein</fullName>
    </submittedName>
</protein>
<name>A0A2T6AXT3_9RHOB</name>
<dbReference type="Proteomes" id="UP000244224">
    <property type="component" value="Unassembled WGS sequence"/>
</dbReference>
<dbReference type="OrthoDB" id="7871100at2"/>